<evidence type="ECO:0000259" key="6">
    <source>
        <dbReference type="PROSITE" id="PS51063"/>
    </source>
</evidence>
<dbReference type="RefSeq" id="WP_011520872.1">
    <property type="nucleotide sequence ID" value="NC_008009.1"/>
</dbReference>
<evidence type="ECO:0000313" key="8">
    <source>
        <dbReference type="Proteomes" id="UP000002432"/>
    </source>
</evidence>
<evidence type="ECO:0000256" key="2">
    <source>
        <dbReference type="ARBA" id="ARBA00023125"/>
    </source>
</evidence>
<sequence length="258" mass="28387">MAIRRSVSTTNKRPRRLSSPATALATAASRRKLVVPKRRAPAVPTDPAFDAHTLLDRLGSGSSGKEFQRNGSLFAQGDLADAVFYIQSGKIKLTVVSKRGKEAVVAILAEGSFFGEGCLAGQPLRMSTASSLQRSTLIRVEKLVMLNLLHKDKVFGERFLAYVLSRNIRMEADLVDQLFNSSEKRLARLLLLLANFGNESKPIPVIAKMSQETLAEMIGTTRSRVSYFLNRFRELGFIDYNGGGMSIHSSLMSVVLHD</sequence>
<organism evidence="7 8">
    <name type="scientific">Koribacter versatilis (strain Ellin345)</name>
    <dbReference type="NCBI Taxonomy" id="204669"/>
    <lineage>
        <taxon>Bacteria</taxon>
        <taxon>Pseudomonadati</taxon>
        <taxon>Acidobacteriota</taxon>
        <taxon>Terriglobia</taxon>
        <taxon>Terriglobales</taxon>
        <taxon>Candidatus Korobacteraceae</taxon>
        <taxon>Candidatus Korobacter</taxon>
    </lineage>
</organism>
<dbReference type="InterPro" id="IPR018490">
    <property type="entry name" value="cNMP-bd_dom_sf"/>
</dbReference>
<dbReference type="Proteomes" id="UP000002432">
    <property type="component" value="Chromosome"/>
</dbReference>
<dbReference type="OrthoDB" id="3525895at2"/>
<evidence type="ECO:0000259" key="5">
    <source>
        <dbReference type="PROSITE" id="PS50042"/>
    </source>
</evidence>
<dbReference type="SMART" id="SM00100">
    <property type="entry name" value="cNMP"/>
    <property type="match status" value="1"/>
</dbReference>
<dbReference type="Gene3D" id="2.60.120.10">
    <property type="entry name" value="Jelly Rolls"/>
    <property type="match status" value="1"/>
</dbReference>
<keyword evidence="1" id="KW-0805">Transcription regulation</keyword>
<dbReference type="SUPFAM" id="SSF46785">
    <property type="entry name" value="Winged helix' DNA-binding domain"/>
    <property type="match status" value="1"/>
</dbReference>
<feature type="domain" description="Cyclic nucleotide-binding" evidence="5">
    <location>
        <begin position="65"/>
        <end position="166"/>
    </location>
</feature>
<dbReference type="PROSITE" id="PS50042">
    <property type="entry name" value="CNMP_BINDING_3"/>
    <property type="match status" value="1"/>
</dbReference>
<feature type="region of interest" description="Disordered" evidence="4">
    <location>
        <begin position="1"/>
        <end position="22"/>
    </location>
</feature>
<dbReference type="InterPro" id="IPR014710">
    <property type="entry name" value="RmlC-like_jellyroll"/>
</dbReference>
<reference evidence="7 8" key="1">
    <citation type="journal article" date="2009" name="Appl. Environ. Microbiol.">
        <title>Three genomes from the phylum Acidobacteria provide insight into the lifestyles of these microorganisms in soils.</title>
        <authorList>
            <person name="Ward N.L."/>
            <person name="Challacombe J.F."/>
            <person name="Janssen P.H."/>
            <person name="Henrissat B."/>
            <person name="Coutinho P.M."/>
            <person name="Wu M."/>
            <person name="Xie G."/>
            <person name="Haft D.H."/>
            <person name="Sait M."/>
            <person name="Badger J."/>
            <person name="Barabote R.D."/>
            <person name="Bradley B."/>
            <person name="Brettin T.S."/>
            <person name="Brinkac L.M."/>
            <person name="Bruce D."/>
            <person name="Creasy T."/>
            <person name="Daugherty S.C."/>
            <person name="Davidsen T.M."/>
            <person name="DeBoy R.T."/>
            <person name="Detter J.C."/>
            <person name="Dodson R.J."/>
            <person name="Durkin A.S."/>
            <person name="Ganapathy A."/>
            <person name="Gwinn-Giglio M."/>
            <person name="Han C.S."/>
            <person name="Khouri H."/>
            <person name="Kiss H."/>
            <person name="Kothari S.P."/>
            <person name="Madupu R."/>
            <person name="Nelson K.E."/>
            <person name="Nelson W.C."/>
            <person name="Paulsen I."/>
            <person name="Penn K."/>
            <person name="Ren Q."/>
            <person name="Rosovitz M.J."/>
            <person name="Selengut J.D."/>
            <person name="Shrivastava S."/>
            <person name="Sullivan S.A."/>
            <person name="Tapia R."/>
            <person name="Thompson L.S."/>
            <person name="Watkins K.L."/>
            <person name="Yang Q."/>
            <person name="Yu C."/>
            <person name="Zafar N."/>
            <person name="Zhou L."/>
            <person name="Kuske C.R."/>
        </authorList>
    </citation>
    <scope>NUCLEOTIDE SEQUENCE [LARGE SCALE GENOMIC DNA]</scope>
    <source>
        <strain evidence="7 8">Ellin345</strain>
    </source>
</reference>
<dbReference type="SUPFAM" id="SSF51206">
    <property type="entry name" value="cAMP-binding domain-like"/>
    <property type="match status" value="1"/>
</dbReference>
<dbReference type="eggNOG" id="COG0664">
    <property type="taxonomic scope" value="Bacteria"/>
</dbReference>
<dbReference type="GO" id="GO:0003677">
    <property type="term" value="F:DNA binding"/>
    <property type="evidence" value="ECO:0007669"/>
    <property type="project" value="UniProtKB-KW"/>
</dbReference>
<dbReference type="InterPro" id="IPR036390">
    <property type="entry name" value="WH_DNA-bd_sf"/>
</dbReference>
<dbReference type="InterPro" id="IPR012318">
    <property type="entry name" value="HTH_CRP"/>
</dbReference>
<dbReference type="EnsemblBacteria" id="ABF39070">
    <property type="protein sequence ID" value="ABF39070"/>
    <property type="gene ID" value="Acid345_0065"/>
</dbReference>
<dbReference type="GO" id="GO:0003700">
    <property type="term" value="F:DNA-binding transcription factor activity"/>
    <property type="evidence" value="ECO:0007669"/>
    <property type="project" value="TreeGrafter"/>
</dbReference>
<dbReference type="InterPro" id="IPR000595">
    <property type="entry name" value="cNMP-bd_dom"/>
</dbReference>
<dbReference type="STRING" id="204669.Acid345_0065"/>
<gene>
    <name evidence="7" type="ordered locus">Acid345_0065</name>
</gene>
<dbReference type="GO" id="GO:0005829">
    <property type="term" value="C:cytosol"/>
    <property type="evidence" value="ECO:0007669"/>
    <property type="project" value="TreeGrafter"/>
</dbReference>
<feature type="compositionally biased region" description="Polar residues" evidence="4">
    <location>
        <begin position="1"/>
        <end position="11"/>
    </location>
</feature>
<proteinExistence type="predicted"/>
<keyword evidence="3" id="KW-0804">Transcription</keyword>
<evidence type="ECO:0000256" key="4">
    <source>
        <dbReference type="SAM" id="MobiDB-lite"/>
    </source>
</evidence>
<keyword evidence="8" id="KW-1185">Reference proteome</keyword>
<dbReference type="CDD" id="cd00038">
    <property type="entry name" value="CAP_ED"/>
    <property type="match status" value="1"/>
</dbReference>
<dbReference type="AlphaFoldDB" id="Q1IVN0"/>
<dbReference type="EMBL" id="CP000360">
    <property type="protein sequence ID" value="ABF39070.1"/>
    <property type="molecule type" value="Genomic_DNA"/>
</dbReference>
<dbReference type="HOGENOM" id="CLU_075053_3_3_0"/>
<evidence type="ECO:0000256" key="3">
    <source>
        <dbReference type="ARBA" id="ARBA00023163"/>
    </source>
</evidence>
<dbReference type="PANTHER" id="PTHR24567">
    <property type="entry name" value="CRP FAMILY TRANSCRIPTIONAL REGULATORY PROTEIN"/>
    <property type="match status" value="1"/>
</dbReference>
<feature type="domain" description="HTH crp-type" evidence="6">
    <location>
        <begin position="180"/>
        <end position="251"/>
    </location>
</feature>
<evidence type="ECO:0000256" key="1">
    <source>
        <dbReference type="ARBA" id="ARBA00023015"/>
    </source>
</evidence>
<keyword evidence="2" id="KW-0238">DNA-binding</keyword>
<protein>
    <submittedName>
        <fullName evidence="7">Transcriptional regulator, Crp/Fnr family</fullName>
    </submittedName>
</protein>
<dbReference type="PANTHER" id="PTHR24567:SF68">
    <property type="entry name" value="DNA-BINDING TRANSCRIPTIONAL DUAL REGULATOR CRP"/>
    <property type="match status" value="1"/>
</dbReference>
<accession>Q1IVN0</accession>
<evidence type="ECO:0000313" key="7">
    <source>
        <dbReference type="EMBL" id="ABF39070.1"/>
    </source>
</evidence>
<dbReference type="InterPro" id="IPR050397">
    <property type="entry name" value="Env_Response_Regulators"/>
</dbReference>
<dbReference type="Pfam" id="PF13545">
    <property type="entry name" value="HTH_Crp_2"/>
    <property type="match status" value="1"/>
</dbReference>
<dbReference type="KEGG" id="aba:Acid345_0065"/>
<dbReference type="PROSITE" id="PS51063">
    <property type="entry name" value="HTH_CRP_2"/>
    <property type="match status" value="1"/>
</dbReference>
<dbReference type="Pfam" id="PF00027">
    <property type="entry name" value="cNMP_binding"/>
    <property type="match status" value="1"/>
</dbReference>
<name>Q1IVN0_KORVE</name>